<dbReference type="Proteomes" id="UP000028712">
    <property type="component" value="Unassembled WGS sequence"/>
</dbReference>
<evidence type="ECO:0000313" key="3">
    <source>
        <dbReference type="EMBL" id="KFF14952.1"/>
    </source>
</evidence>
<dbReference type="RefSeq" id="WP_035624303.1">
    <property type="nucleotide sequence ID" value="NZ_JBEWQG010000003.1"/>
</dbReference>
<dbReference type="InterPro" id="IPR011250">
    <property type="entry name" value="OMP/PagP_B-barrel"/>
</dbReference>
<evidence type="ECO:0000313" key="5">
    <source>
        <dbReference type="Proteomes" id="UP000028712"/>
    </source>
</evidence>
<dbReference type="InterPro" id="IPR025665">
    <property type="entry name" value="Beta-barrel_OMP_2"/>
</dbReference>
<dbReference type="AlphaFoldDB" id="A0A086AE38"/>
<proteinExistence type="predicted"/>
<dbReference type="SUPFAM" id="SSF56925">
    <property type="entry name" value="OMPA-like"/>
    <property type="match status" value="1"/>
</dbReference>
<evidence type="ECO:0000313" key="4">
    <source>
        <dbReference type="EMBL" id="OXA94005.1"/>
    </source>
</evidence>
<dbReference type="OrthoDB" id="947434at2"/>
<feature type="signal peptide" evidence="1">
    <location>
        <begin position="1"/>
        <end position="19"/>
    </location>
</feature>
<evidence type="ECO:0000313" key="6">
    <source>
        <dbReference type="Proteomes" id="UP000198424"/>
    </source>
</evidence>
<dbReference type="Proteomes" id="UP000198424">
    <property type="component" value="Unassembled WGS sequence"/>
</dbReference>
<feature type="domain" description="Outer membrane protein beta-barrel" evidence="2">
    <location>
        <begin position="18"/>
        <end position="180"/>
    </location>
</feature>
<name>A0A086AE38_FLAHY</name>
<reference evidence="4 6" key="2">
    <citation type="submission" date="2016-11" db="EMBL/GenBank/DDBJ databases">
        <title>Whole genomes of Flavobacteriaceae.</title>
        <authorList>
            <person name="Stine C."/>
            <person name="Li C."/>
            <person name="Tadesse D."/>
        </authorList>
    </citation>
    <scope>NUCLEOTIDE SEQUENCE [LARGE SCALE GENOMIC DNA]</scope>
    <source>
        <strain evidence="4 6">ATCC 29551</strain>
    </source>
</reference>
<gene>
    <name evidence="4" type="ORF">B0A62_11645</name>
    <name evidence="3" type="ORF">IW20_16125</name>
</gene>
<protein>
    <recommendedName>
        <fullName evidence="2">Outer membrane protein beta-barrel domain-containing protein</fullName>
    </recommendedName>
</protein>
<accession>A0A086AE38</accession>
<dbReference type="EMBL" id="JPRM01000025">
    <property type="protein sequence ID" value="KFF14952.1"/>
    <property type="molecule type" value="Genomic_DNA"/>
</dbReference>
<sequence>MKKITLSIVAVLAFGFANAQEVKFGVKGGVNLSTFTGDVKDVSSKVGFQVGGFAEIKLTEKFSIQPELLYSLQGAKLDQTEEGYRFESTDKFSYLNIPVMAKYYVAEKFSLEAGPQIGFLLSAKSDFTETDDIFGAVSGDEDVKDLYKSIDFGVNFGAGYDFTENLSAGLRYNLGLSNIADFGEGNNTKVKNSVFSLSVGYKF</sequence>
<comment type="caution">
    <text evidence="3">The sequence shown here is derived from an EMBL/GenBank/DDBJ whole genome shotgun (WGS) entry which is preliminary data.</text>
</comment>
<dbReference type="eggNOG" id="COG3637">
    <property type="taxonomic scope" value="Bacteria"/>
</dbReference>
<keyword evidence="6" id="KW-1185">Reference proteome</keyword>
<organism evidence="3 5">
    <name type="scientific">Flavobacterium hydatis</name>
    <name type="common">Cytophaga aquatilis</name>
    <dbReference type="NCBI Taxonomy" id="991"/>
    <lineage>
        <taxon>Bacteria</taxon>
        <taxon>Pseudomonadati</taxon>
        <taxon>Bacteroidota</taxon>
        <taxon>Flavobacteriia</taxon>
        <taxon>Flavobacteriales</taxon>
        <taxon>Flavobacteriaceae</taxon>
        <taxon>Flavobacterium</taxon>
    </lineage>
</organism>
<evidence type="ECO:0000259" key="2">
    <source>
        <dbReference type="Pfam" id="PF13568"/>
    </source>
</evidence>
<keyword evidence="1" id="KW-0732">Signal</keyword>
<dbReference type="Gene3D" id="2.40.160.20">
    <property type="match status" value="1"/>
</dbReference>
<evidence type="ECO:0000256" key="1">
    <source>
        <dbReference type="SAM" id="SignalP"/>
    </source>
</evidence>
<reference evidence="3 5" key="1">
    <citation type="submission" date="2014-07" db="EMBL/GenBank/DDBJ databases">
        <title>Genome of Flavobacterium hydatis DSM 2063.</title>
        <authorList>
            <person name="Pipes S.E."/>
            <person name="Stropko S.J."/>
            <person name="Newman J.D."/>
        </authorList>
    </citation>
    <scope>NUCLEOTIDE SEQUENCE [LARGE SCALE GENOMIC DNA]</scope>
    <source>
        <strain evidence="3 5">DSM 2063</strain>
    </source>
</reference>
<dbReference type="Pfam" id="PF13568">
    <property type="entry name" value="OMP_b-brl_2"/>
    <property type="match status" value="1"/>
</dbReference>
<dbReference type="EMBL" id="MUGY01000011">
    <property type="protein sequence ID" value="OXA94005.1"/>
    <property type="molecule type" value="Genomic_DNA"/>
</dbReference>
<feature type="chain" id="PRO_5001802577" description="Outer membrane protein beta-barrel domain-containing protein" evidence="1">
    <location>
        <begin position="20"/>
        <end position="203"/>
    </location>
</feature>
<dbReference type="STRING" id="991.IW20_16125"/>